<reference evidence="2 3" key="1">
    <citation type="submission" date="2018-04" db="EMBL/GenBank/DDBJ databases">
        <title>The genome of golden apple snail Pomacea canaliculata provides insight into stress tolerance and invasive adaptation.</title>
        <authorList>
            <person name="Liu C."/>
            <person name="Liu B."/>
            <person name="Ren Y."/>
            <person name="Zhang Y."/>
            <person name="Wang H."/>
            <person name="Li S."/>
            <person name="Jiang F."/>
            <person name="Yin L."/>
            <person name="Zhang G."/>
            <person name="Qian W."/>
            <person name="Fan W."/>
        </authorList>
    </citation>
    <scope>NUCLEOTIDE SEQUENCE [LARGE SCALE GENOMIC DNA]</scope>
    <source>
        <strain evidence="2">SZHN2017</strain>
        <tissue evidence="2">Muscle</tissue>
    </source>
</reference>
<organism evidence="2 3">
    <name type="scientific">Pomacea canaliculata</name>
    <name type="common">Golden apple snail</name>
    <dbReference type="NCBI Taxonomy" id="400727"/>
    <lineage>
        <taxon>Eukaryota</taxon>
        <taxon>Metazoa</taxon>
        <taxon>Spiralia</taxon>
        <taxon>Lophotrochozoa</taxon>
        <taxon>Mollusca</taxon>
        <taxon>Gastropoda</taxon>
        <taxon>Caenogastropoda</taxon>
        <taxon>Architaenioglossa</taxon>
        <taxon>Ampullarioidea</taxon>
        <taxon>Ampullariidae</taxon>
        <taxon>Pomacea</taxon>
    </lineage>
</organism>
<feature type="region of interest" description="Disordered" evidence="1">
    <location>
        <begin position="1"/>
        <end position="21"/>
    </location>
</feature>
<evidence type="ECO:0000256" key="1">
    <source>
        <dbReference type="SAM" id="MobiDB-lite"/>
    </source>
</evidence>
<dbReference type="OrthoDB" id="6149346at2759"/>
<evidence type="ECO:0000313" key="3">
    <source>
        <dbReference type="Proteomes" id="UP000245119"/>
    </source>
</evidence>
<gene>
    <name evidence="2" type="ORF">C0Q70_18432</name>
</gene>
<proteinExistence type="predicted"/>
<protein>
    <submittedName>
        <fullName evidence="2">Uncharacterized protein</fullName>
    </submittedName>
</protein>
<comment type="caution">
    <text evidence="2">The sequence shown here is derived from an EMBL/GenBank/DDBJ whole genome shotgun (WGS) entry which is preliminary data.</text>
</comment>
<name>A0A2T7NN83_POMCA</name>
<sequence length="66" mass="7527">MRLSKGPLQKKEKETGTKVIQPDPVQGRTLAAIGDSRPQIDEVPEVFKQRFTDEMGHAVEEDREMF</sequence>
<evidence type="ECO:0000313" key="2">
    <source>
        <dbReference type="EMBL" id="PVD22612.1"/>
    </source>
</evidence>
<dbReference type="Proteomes" id="UP000245119">
    <property type="component" value="Linkage Group LG11"/>
</dbReference>
<keyword evidence="3" id="KW-1185">Reference proteome</keyword>
<dbReference type="AlphaFoldDB" id="A0A2T7NN83"/>
<accession>A0A2T7NN83</accession>
<dbReference type="EMBL" id="PZQS01000011">
    <property type="protein sequence ID" value="PVD22612.1"/>
    <property type="molecule type" value="Genomic_DNA"/>
</dbReference>